<accession>A0A2D3I563</accession>
<dbReference type="Proteomes" id="UP000267516">
    <property type="component" value="Segment"/>
</dbReference>
<evidence type="ECO:0000313" key="1">
    <source>
        <dbReference type="EMBL" id="ATU83526.1"/>
    </source>
</evidence>
<protein>
    <submittedName>
        <fullName evidence="1">ORF1339</fullName>
    </submittedName>
</protein>
<reference evidence="1" key="1">
    <citation type="journal article" date="2018" name="Aquaculture">
        <title>Complete genome sequence of a white spot syndrome virus associated with a disease incursion in Australia.</title>
        <authorList>
            <person name="Oakey J."/>
            <person name="Smith C.S."/>
        </authorList>
    </citation>
    <scope>NUCLEOTIDE SEQUENCE [LARGE SCALE GENOMIC DNA]</scope>
    <source>
        <strain evidence="1">WSSV-AU</strain>
    </source>
</reference>
<organism evidence="1">
    <name type="scientific">White spot syndrome virus</name>
    <dbReference type="NCBI Taxonomy" id="342409"/>
    <lineage>
        <taxon>Viruses</taxon>
        <taxon>Viruses incertae sedis</taxon>
        <taxon>Naldaviricetes</taxon>
        <taxon>Nimaviridae</taxon>
        <taxon>Whispovirus</taxon>
    </lineage>
</organism>
<sequence>MGHSTETASPFISFWRLSGSEKNPHKSLRRNLLLFLDEPAAGALVARRRRLILASLAFSLAAETLAALTFKQVEAIFLTLEESSITASTSPISKAEEIAMAAAASSVLATPTLFRPPKRPLPNSSLANFSEVLRVYPHNPFSCSLHR</sequence>
<dbReference type="EMBL" id="MF768985">
    <property type="protein sequence ID" value="ATU83526.1"/>
    <property type="molecule type" value="Genomic_DNA"/>
</dbReference>
<proteinExistence type="predicted"/>
<name>A0A2D3I563_9VIRU</name>